<evidence type="ECO:0008006" key="3">
    <source>
        <dbReference type="Google" id="ProtNLM"/>
    </source>
</evidence>
<evidence type="ECO:0000313" key="2">
    <source>
        <dbReference type="Proteomes" id="UP000443582"/>
    </source>
</evidence>
<dbReference type="PROSITE" id="PS51257">
    <property type="entry name" value="PROKAR_LIPOPROTEIN"/>
    <property type="match status" value="1"/>
</dbReference>
<keyword evidence="2" id="KW-1185">Reference proteome</keyword>
<sequence>MNSKKSLLMGAAVAGLMISCTGTEKKMPEVSANEVMCYGVNSCKGQGACHGKVDACNGKNGCQAETKCGGQNSCKGKGLIKLTKEECEAKGGKVAQR</sequence>
<dbReference type="RefSeq" id="WP_115361659.1">
    <property type="nucleotide sequence ID" value="NZ_QDKL01000002.1"/>
</dbReference>
<proteinExistence type="predicted"/>
<comment type="caution">
    <text evidence="1">The sequence shown here is derived from an EMBL/GenBank/DDBJ whole genome shotgun (WGS) entry which is preliminary data.</text>
</comment>
<evidence type="ECO:0000313" key="1">
    <source>
        <dbReference type="EMBL" id="RZF21851.1"/>
    </source>
</evidence>
<name>A0ABY0IFX2_9BACT</name>
<organism evidence="1 2">
    <name type="scientific">Halobacteriovorax vibrionivorans</name>
    <dbReference type="NCBI Taxonomy" id="2152716"/>
    <lineage>
        <taxon>Bacteria</taxon>
        <taxon>Pseudomonadati</taxon>
        <taxon>Bdellovibrionota</taxon>
        <taxon>Bacteriovoracia</taxon>
        <taxon>Bacteriovoracales</taxon>
        <taxon>Halobacteriovoraceae</taxon>
        <taxon>Halobacteriovorax</taxon>
    </lineage>
</organism>
<gene>
    <name evidence="1" type="ORF">DAY19_09180</name>
</gene>
<dbReference type="Proteomes" id="UP000443582">
    <property type="component" value="Unassembled WGS sequence"/>
</dbReference>
<dbReference type="EMBL" id="QDKL01000002">
    <property type="protein sequence ID" value="RZF21851.1"/>
    <property type="molecule type" value="Genomic_DNA"/>
</dbReference>
<protein>
    <recommendedName>
        <fullName evidence="3">Lipoprotein</fullName>
    </recommendedName>
</protein>
<accession>A0ABY0IFX2</accession>
<reference evidence="2" key="1">
    <citation type="journal article" date="2019" name="Int. J. Syst. Evol. Microbiol.">
        <title>Halobacteriovorax valvorus sp. nov., a novel prokaryotic predator isolated from coastal seawater of China.</title>
        <authorList>
            <person name="Chen M.-X."/>
        </authorList>
    </citation>
    <scope>NUCLEOTIDE SEQUENCE [LARGE SCALE GENOMIC DNA]</scope>
    <source>
        <strain evidence="2">BL9</strain>
    </source>
</reference>